<reference evidence="1 2" key="1">
    <citation type="journal article" date="2018" name="Nat. Genet.">
        <title>The Rosa genome provides new insights in the design of modern roses.</title>
        <authorList>
            <person name="Bendahmane M."/>
        </authorList>
    </citation>
    <scope>NUCLEOTIDE SEQUENCE [LARGE SCALE GENOMIC DNA]</scope>
    <source>
        <strain evidence="2">cv. Old Blush</strain>
    </source>
</reference>
<proteinExistence type="predicted"/>
<name>A0A2P6QXR2_ROSCH</name>
<evidence type="ECO:0000313" key="2">
    <source>
        <dbReference type="Proteomes" id="UP000238479"/>
    </source>
</evidence>
<dbReference type="Gramene" id="PRQ38988">
    <property type="protein sequence ID" value="PRQ38988"/>
    <property type="gene ID" value="RchiOBHm_Chr4g0420111"/>
</dbReference>
<protein>
    <submittedName>
        <fullName evidence="1">Uncharacterized protein</fullName>
    </submittedName>
</protein>
<dbReference type="EMBL" id="PDCK01000042">
    <property type="protein sequence ID" value="PRQ38988.1"/>
    <property type="molecule type" value="Genomic_DNA"/>
</dbReference>
<comment type="caution">
    <text evidence="1">The sequence shown here is derived from an EMBL/GenBank/DDBJ whole genome shotgun (WGS) entry which is preliminary data.</text>
</comment>
<accession>A0A2P6QXR2</accession>
<gene>
    <name evidence="1" type="ORF">RchiOBHm_Chr4g0420111</name>
</gene>
<organism evidence="1 2">
    <name type="scientific">Rosa chinensis</name>
    <name type="common">China rose</name>
    <dbReference type="NCBI Taxonomy" id="74649"/>
    <lineage>
        <taxon>Eukaryota</taxon>
        <taxon>Viridiplantae</taxon>
        <taxon>Streptophyta</taxon>
        <taxon>Embryophyta</taxon>
        <taxon>Tracheophyta</taxon>
        <taxon>Spermatophyta</taxon>
        <taxon>Magnoliopsida</taxon>
        <taxon>eudicotyledons</taxon>
        <taxon>Gunneridae</taxon>
        <taxon>Pentapetalae</taxon>
        <taxon>rosids</taxon>
        <taxon>fabids</taxon>
        <taxon>Rosales</taxon>
        <taxon>Rosaceae</taxon>
        <taxon>Rosoideae</taxon>
        <taxon>Rosoideae incertae sedis</taxon>
        <taxon>Rosa</taxon>
    </lineage>
</organism>
<keyword evidence="2" id="KW-1185">Reference proteome</keyword>
<evidence type="ECO:0000313" key="1">
    <source>
        <dbReference type="EMBL" id="PRQ38988.1"/>
    </source>
</evidence>
<dbReference type="Proteomes" id="UP000238479">
    <property type="component" value="Chromosome 4"/>
</dbReference>
<sequence length="40" mass="4439">MEQSSNESENIVLKYVKVVGFGKGSSFEPGTTKLLGDFWE</sequence>
<dbReference type="AlphaFoldDB" id="A0A2P6QXR2"/>